<keyword evidence="20" id="KW-1185">Reference proteome</keyword>
<evidence type="ECO:0000313" key="20">
    <source>
        <dbReference type="Proteomes" id="UP000184251"/>
    </source>
</evidence>
<dbReference type="InterPro" id="IPR006073">
    <property type="entry name" value="GTP-bd"/>
</dbReference>
<comment type="function">
    <text evidence="1 17">Probable transporter of a GTP-driven Fe(2+) uptake system.</text>
</comment>
<keyword evidence="3 17" id="KW-0813">Transport</keyword>
<keyword evidence="4" id="KW-1003">Cell membrane</keyword>
<evidence type="ECO:0000256" key="3">
    <source>
        <dbReference type="ARBA" id="ARBA00022448"/>
    </source>
</evidence>
<keyword evidence="16" id="KW-0479">Metal-binding</keyword>
<keyword evidence="10 17" id="KW-0408">Iron</keyword>
<evidence type="ECO:0000256" key="10">
    <source>
        <dbReference type="ARBA" id="ARBA00023004"/>
    </source>
</evidence>
<gene>
    <name evidence="19" type="ORF">SAMN02746064_00686</name>
</gene>
<name>A0A1M4U9I9_9FIRM</name>
<dbReference type="InterPro" id="IPR030389">
    <property type="entry name" value="G_FEOB_dom"/>
</dbReference>
<dbReference type="STRING" id="1120975.SAMN02746064_00686"/>
<feature type="domain" description="FeoB-type G" evidence="18">
    <location>
        <begin position="2"/>
        <end position="162"/>
    </location>
</feature>
<dbReference type="PRINTS" id="PR00326">
    <property type="entry name" value="GTP1OBG"/>
</dbReference>
<accession>A0A1M4U9I9</accession>
<dbReference type="FunFam" id="3.40.50.300:FF:000426">
    <property type="entry name" value="Ferrous iron transport protein B"/>
    <property type="match status" value="1"/>
</dbReference>
<dbReference type="InterPro" id="IPR050860">
    <property type="entry name" value="FeoB_GTPase"/>
</dbReference>
<evidence type="ECO:0000256" key="16">
    <source>
        <dbReference type="PIRSR" id="PIRSR603373-2"/>
    </source>
</evidence>
<dbReference type="Pfam" id="PF02421">
    <property type="entry name" value="FeoB_N"/>
    <property type="match status" value="1"/>
</dbReference>
<dbReference type="EMBL" id="FQTU01000003">
    <property type="protein sequence ID" value="SHE53230.1"/>
    <property type="molecule type" value="Genomic_DNA"/>
</dbReference>
<evidence type="ECO:0000256" key="9">
    <source>
        <dbReference type="ARBA" id="ARBA00022989"/>
    </source>
</evidence>
<feature type="binding site" evidence="15">
    <location>
        <begin position="34"/>
        <end position="38"/>
    </location>
    <ligand>
        <name>GTP</name>
        <dbReference type="ChEBI" id="CHEBI:37565"/>
        <label>1</label>
    </ligand>
</feature>
<keyword evidence="16" id="KW-0460">Magnesium</keyword>
<dbReference type="Pfam" id="PF07664">
    <property type="entry name" value="FeoB_C"/>
    <property type="match status" value="1"/>
</dbReference>
<evidence type="ECO:0000313" key="19">
    <source>
        <dbReference type="EMBL" id="SHE53230.1"/>
    </source>
</evidence>
<organism evidence="19 20">
    <name type="scientific">Alkalibacter saccharofermentans DSM 14828</name>
    <dbReference type="NCBI Taxonomy" id="1120975"/>
    <lineage>
        <taxon>Bacteria</taxon>
        <taxon>Bacillati</taxon>
        <taxon>Bacillota</taxon>
        <taxon>Clostridia</taxon>
        <taxon>Eubacteriales</taxon>
        <taxon>Eubacteriaceae</taxon>
        <taxon>Alkalibacter</taxon>
    </lineage>
</organism>
<dbReference type="GO" id="GO:0015093">
    <property type="term" value="F:ferrous iron transmembrane transporter activity"/>
    <property type="evidence" value="ECO:0007669"/>
    <property type="project" value="UniProtKB-UniRule"/>
</dbReference>
<dbReference type="Gene3D" id="1.10.287.1770">
    <property type="match status" value="1"/>
</dbReference>
<dbReference type="OrthoDB" id="9809127at2"/>
<keyword evidence="11" id="KW-0406">Ion transport</keyword>
<proteinExistence type="inferred from homology"/>
<feature type="binding site" evidence="16">
    <location>
        <position position="20"/>
    </location>
    <ligand>
        <name>Mg(2+)</name>
        <dbReference type="ChEBI" id="CHEBI:18420"/>
        <label>2</label>
    </ligand>
</feature>
<dbReference type="Pfam" id="PF07670">
    <property type="entry name" value="Gate"/>
    <property type="match status" value="2"/>
</dbReference>
<evidence type="ECO:0000259" key="18">
    <source>
        <dbReference type="PROSITE" id="PS51711"/>
    </source>
</evidence>
<keyword evidence="9 17" id="KW-1133">Transmembrane helix</keyword>
<feature type="binding site" evidence="16">
    <location>
        <position position="24"/>
    </location>
    <ligand>
        <name>Mg(2+)</name>
        <dbReference type="ChEBI" id="CHEBI:18420"/>
        <label>2</label>
    </ligand>
</feature>
<dbReference type="PANTHER" id="PTHR43185">
    <property type="entry name" value="FERROUS IRON TRANSPORT PROTEIN B"/>
    <property type="match status" value="1"/>
</dbReference>
<feature type="transmembrane region" description="Helical" evidence="17">
    <location>
        <begin position="346"/>
        <end position="370"/>
    </location>
</feature>
<keyword evidence="12 15" id="KW-0342">GTP-binding</keyword>
<evidence type="ECO:0000256" key="1">
    <source>
        <dbReference type="ARBA" id="ARBA00003926"/>
    </source>
</evidence>
<evidence type="ECO:0000256" key="6">
    <source>
        <dbReference type="ARBA" id="ARBA00022519"/>
    </source>
</evidence>
<feature type="transmembrane region" description="Helical" evidence="17">
    <location>
        <begin position="390"/>
        <end position="413"/>
    </location>
</feature>
<dbReference type="InterPro" id="IPR011640">
    <property type="entry name" value="Fe2_transport_prot_B_C"/>
</dbReference>
<dbReference type="GO" id="GO:0005886">
    <property type="term" value="C:plasma membrane"/>
    <property type="evidence" value="ECO:0007669"/>
    <property type="project" value="UniProtKB-SubCell"/>
</dbReference>
<protein>
    <recommendedName>
        <fullName evidence="14 17">Ferrous iron transport protein B</fullName>
    </recommendedName>
</protein>
<dbReference type="Pfam" id="PF17910">
    <property type="entry name" value="FeoB_Cyto"/>
    <property type="match status" value="1"/>
</dbReference>
<evidence type="ECO:0000256" key="11">
    <source>
        <dbReference type="ARBA" id="ARBA00023065"/>
    </source>
</evidence>
<keyword evidence="13 17" id="KW-0472">Membrane</keyword>
<dbReference type="RefSeq" id="WP_073269682.1">
    <property type="nucleotide sequence ID" value="NZ_FQTU01000003.1"/>
</dbReference>
<evidence type="ECO:0000256" key="17">
    <source>
        <dbReference type="RuleBase" id="RU362098"/>
    </source>
</evidence>
<feature type="binding site" evidence="15">
    <location>
        <begin position="9"/>
        <end position="16"/>
    </location>
    <ligand>
        <name>GTP</name>
        <dbReference type="ChEBI" id="CHEBI:37565"/>
        <label>1</label>
    </ligand>
</feature>
<dbReference type="PANTHER" id="PTHR43185:SF1">
    <property type="entry name" value="FE(2+) TRANSPORTER FEOB"/>
    <property type="match status" value="1"/>
</dbReference>
<evidence type="ECO:0000256" key="8">
    <source>
        <dbReference type="ARBA" id="ARBA00022741"/>
    </source>
</evidence>
<sequence>MGTTYALTGNPNSGKTTIFNELTGSAQYVGNWSGVTVEKKEGNIRNTGVHIVDLPGIYSMSSSSIDEIIAMNYIVQDKPDGILNVVSASNLERNLYLTLQILEMNVPVVIILNMMDEVKRRNMDVDIKKLGDILGTKIISTGSNDRSELKKIKHIVDEDNKSIFERFSYFSKDIIEAVDDISKAVSKSDLESGIDAKWLALKILEKDQEVLSALKDIDEGLLKKGEELKEELEAKYNEDIKHLLAKQRYAFLSLTAKKVIKDTEGNLEKETLTEKLDKYLTHRILSIPIFLGIMWLIYYITITGLGDMTIGFMEWLIGDFITGAAESGLAWIGASEMVESLVVDGIIGGVGAVLVFVPQIMILFFFISILEDSGYMARIAFMMDRVFKKFGLSGKSIIPMLVGSGCSVPGIMATRTLENERDRKLTIILTPFISCGAKMPVYLLFASAFFASSAHWVVFSLYVLGIGIAMASGMLLSKLRYKGEESGFLLELPPYRIPALKSVAIHMWDKGKDFLIRAGTVIFAASVILWFAQSFDFSFSHVADPSQSILAIFGKAIAPVFIPLGFGDWITSVAFITGFAAKEIVISTLSVLHGVGEGALVTSLRGLYTPLSAYSFMVFILLASPCFAAISVMKKELNSWKETGFAVLYQTGTAYLMAMAVYQIGSLFF</sequence>
<evidence type="ECO:0000256" key="13">
    <source>
        <dbReference type="ARBA" id="ARBA00023136"/>
    </source>
</evidence>
<keyword evidence="5 17" id="KW-0410">Iron transport</keyword>
<feature type="transmembrane region" description="Helical" evidence="17">
    <location>
        <begin position="312"/>
        <end position="334"/>
    </location>
</feature>
<feature type="transmembrane region" description="Helical" evidence="17">
    <location>
        <begin position="573"/>
        <end position="593"/>
    </location>
</feature>
<comment type="subcellular location">
    <subcellularLocation>
        <location evidence="2">Cell inner membrane</location>
        <topology evidence="2">Multi-pass membrane protein</topology>
    </subcellularLocation>
    <subcellularLocation>
        <location evidence="17">Cell membrane</location>
        <topology evidence="17">Multi-pass membrane protein</topology>
    </subcellularLocation>
</comment>
<dbReference type="Proteomes" id="UP000184251">
    <property type="component" value="Unassembled WGS sequence"/>
</dbReference>
<evidence type="ECO:0000256" key="12">
    <source>
        <dbReference type="ARBA" id="ARBA00023134"/>
    </source>
</evidence>
<reference evidence="19 20" key="1">
    <citation type="submission" date="2016-11" db="EMBL/GenBank/DDBJ databases">
        <authorList>
            <person name="Jaros S."/>
            <person name="Januszkiewicz K."/>
            <person name="Wedrychowicz H."/>
        </authorList>
    </citation>
    <scope>NUCLEOTIDE SEQUENCE [LARGE SCALE GENOMIC DNA]</scope>
    <source>
        <strain evidence="19 20">DSM 14828</strain>
    </source>
</reference>
<evidence type="ECO:0000256" key="2">
    <source>
        <dbReference type="ARBA" id="ARBA00004429"/>
    </source>
</evidence>
<keyword evidence="6" id="KW-0997">Cell inner membrane</keyword>
<feature type="transmembrane region" description="Helical" evidence="17">
    <location>
        <begin position="514"/>
        <end position="535"/>
    </location>
</feature>
<dbReference type="CDD" id="cd01879">
    <property type="entry name" value="FeoB"/>
    <property type="match status" value="1"/>
</dbReference>
<dbReference type="InterPro" id="IPR027417">
    <property type="entry name" value="P-loop_NTPase"/>
</dbReference>
<dbReference type="GO" id="GO:0005525">
    <property type="term" value="F:GTP binding"/>
    <property type="evidence" value="ECO:0007669"/>
    <property type="project" value="UniProtKB-KW"/>
</dbReference>
<dbReference type="InterPro" id="IPR011642">
    <property type="entry name" value="Gate_dom"/>
</dbReference>
<dbReference type="SUPFAM" id="SSF52540">
    <property type="entry name" value="P-loop containing nucleoside triphosphate hydrolases"/>
    <property type="match status" value="1"/>
</dbReference>
<evidence type="ECO:0000256" key="7">
    <source>
        <dbReference type="ARBA" id="ARBA00022692"/>
    </source>
</evidence>
<feature type="transmembrane region" description="Helical" evidence="17">
    <location>
        <begin position="645"/>
        <end position="665"/>
    </location>
</feature>
<dbReference type="PROSITE" id="PS51711">
    <property type="entry name" value="G_FEOB"/>
    <property type="match status" value="1"/>
</dbReference>
<evidence type="ECO:0000256" key="14">
    <source>
        <dbReference type="NCBIfam" id="TIGR00437"/>
    </source>
</evidence>
<dbReference type="NCBIfam" id="TIGR00437">
    <property type="entry name" value="feoB"/>
    <property type="match status" value="1"/>
</dbReference>
<dbReference type="InterPro" id="IPR003373">
    <property type="entry name" value="Fe2_transport_prot-B"/>
</dbReference>
<evidence type="ECO:0000256" key="4">
    <source>
        <dbReference type="ARBA" id="ARBA00022475"/>
    </source>
</evidence>
<dbReference type="AlphaFoldDB" id="A0A1M4U9I9"/>
<keyword evidence="7 17" id="KW-0812">Transmembrane</keyword>
<feature type="transmembrane region" description="Helical" evidence="17">
    <location>
        <begin position="613"/>
        <end position="633"/>
    </location>
</feature>
<dbReference type="GO" id="GO:0046872">
    <property type="term" value="F:metal ion binding"/>
    <property type="evidence" value="ECO:0007669"/>
    <property type="project" value="UniProtKB-KW"/>
</dbReference>
<feature type="binding site" evidence="15">
    <location>
        <begin position="53"/>
        <end position="56"/>
    </location>
    <ligand>
        <name>GTP</name>
        <dbReference type="ChEBI" id="CHEBI:37565"/>
        <label>1</label>
    </ligand>
</feature>
<feature type="transmembrane region" description="Helical" evidence="17">
    <location>
        <begin position="425"/>
        <end position="450"/>
    </location>
</feature>
<comment type="similarity">
    <text evidence="17">Belongs to the TRAFAC class TrmE-Era-EngA-EngB-Septin-like GTPase superfamily. FeoB GTPase (TC 9.A.8) family.</text>
</comment>
<evidence type="ECO:0000256" key="5">
    <source>
        <dbReference type="ARBA" id="ARBA00022496"/>
    </source>
</evidence>
<keyword evidence="8 15" id="KW-0547">Nucleotide-binding</keyword>
<dbReference type="InterPro" id="IPR041069">
    <property type="entry name" value="FeoB_Cyto"/>
</dbReference>
<feature type="transmembrane region" description="Helical" evidence="17">
    <location>
        <begin position="284"/>
        <end position="306"/>
    </location>
</feature>
<feature type="binding site" evidence="16">
    <location>
        <position position="23"/>
    </location>
    <ligand>
        <name>Mg(2+)</name>
        <dbReference type="ChEBI" id="CHEBI:18420"/>
        <label>2</label>
    </ligand>
</feature>
<feature type="transmembrane region" description="Helical" evidence="17">
    <location>
        <begin position="547"/>
        <end position="566"/>
    </location>
</feature>
<feature type="binding site" evidence="15">
    <location>
        <begin position="113"/>
        <end position="116"/>
    </location>
    <ligand>
        <name>GTP</name>
        <dbReference type="ChEBI" id="CHEBI:37565"/>
        <label>1</label>
    </ligand>
</feature>
<dbReference type="Gene3D" id="3.40.50.300">
    <property type="entry name" value="P-loop containing nucleotide triphosphate hydrolases"/>
    <property type="match status" value="1"/>
</dbReference>
<feature type="transmembrane region" description="Helical" evidence="17">
    <location>
        <begin position="456"/>
        <end position="476"/>
    </location>
</feature>
<evidence type="ECO:0000256" key="15">
    <source>
        <dbReference type="PIRSR" id="PIRSR603373-1"/>
    </source>
</evidence>